<feature type="compositionally biased region" description="Basic and acidic residues" evidence="4">
    <location>
        <begin position="622"/>
        <end position="634"/>
    </location>
</feature>
<dbReference type="Proteomes" id="UP000624404">
    <property type="component" value="Unassembled WGS sequence"/>
</dbReference>
<feature type="compositionally biased region" description="Basic and acidic residues" evidence="4">
    <location>
        <begin position="1394"/>
        <end position="1415"/>
    </location>
</feature>
<feature type="compositionally biased region" description="Basic and acidic residues" evidence="4">
    <location>
        <begin position="1370"/>
        <end position="1383"/>
    </location>
</feature>
<keyword evidence="3" id="KW-0234">DNA repair</keyword>
<dbReference type="GO" id="GO:0003677">
    <property type="term" value="F:DNA binding"/>
    <property type="evidence" value="ECO:0007669"/>
    <property type="project" value="InterPro"/>
</dbReference>
<feature type="compositionally biased region" description="Basic and acidic residues" evidence="4">
    <location>
        <begin position="572"/>
        <end position="589"/>
    </location>
</feature>
<feature type="compositionally biased region" description="Basic residues" evidence="4">
    <location>
        <begin position="966"/>
        <end position="975"/>
    </location>
</feature>
<dbReference type="GO" id="GO:0010772">
    <property type="term" value="P:meiotic DNA recombinase assembly involved in reciprocal meiotic recombination"/>
    <property type="evidence" value="ECO:0007669"/>
    <property type="project" value="TreeGrafter"/>
</dbReference>
<evidence type="ECO:0000256" key="1">
    <source>
        <dbReference type="ARBA" id="ARBA00008060"/>
    </source>
</evidence>
<feature type="compositionally biased region" description="Polar residues" evidence="4">
    <location>
        <begin position="1037"/>
        <end position="1048"/>
    </location>
</feature>
<feature type="compositionally biased region" description="Basic residues" evidence="4">
    <location>
        <begin position="603"/>
        <end position="615"/>
    </location>
</feature>
<dbReference type="SMART" id="SM00384">
    <property type="entry name" value="AT_hook"/>
    <property type="match status" value="8"/>
</dbReference>
<dbReference type="GO" id="GO:0034974">
    <property type="term" value="C:Swi5-Swi2 complex"/>
    <property type="evidence" value="ECO:0007669"/>
    <property type="project" value="TreeGrafter"/>
</dbReference>
<feature type="compositionally biased region" description="Basic and acidic residues" evidence="4">
    <location>
        <begin position="498"/>
        <end position="519"/>
    </location>
</feature>
<dbReference type="PANTHER" id="PTHR28529:SF2">
    <property type="entry name" value="DNA REPAIR PROTEIN SWI5 HOMOLOG"/>
    <property type="match status" value="1"/>
</dbReference>
<evidence type="ECO:0000313" key="6">
    <source>
        <dbReference type="Proteomes" id="UP000624404"/>
    </source>
</evidence>
<reference evidence="5" key="1">
    <citation type="submission" date="2020-10" db="EMBL/GenBank/DDBJ databases">
        <authorList>
            <person name="Kusch S."/>
        </authorList>
    </citation>
    <scope>NUCLEOTIDE SEQUENCE</scope>
    <source>
        <strain evidence="5">SwB9</strain>
    </source>
</reference>
<feature type="compositionally biased region" description="Acidic residues" evidence="4">
    <location>
        <begin position="1426"/>
        <end position="1436"/>
    </location>
</feature>
<feature type="compositionally biased region" description="Basic and acidic residues" evidence="4">
    <location>
        <begin position="743"/>
        <end position="755"/>
    </location>
</feature>
<dbReference type="Gene3D" id="1.20.5.170">
    <property type="match status" value="1"/>
</dbReference>
<comment type="similarity">
    <text evidence="1">Belongs to the SWI5/SAE3 family.</text>
</comment>
<feature type="compositionally biased region" description="Basic and acidic residues" evidence="4">
    <location>
        <begin position="174"/>
        <end position="188"/>
    </location>
</feature>
<feature type="compositionally biased region" description="Polar residues" evidence="4">
    <location>
        <begin position="1094"/>
        <end position="1106"/>
    </location>
</feature>
<dbReference type="EMBL" id="CAJHIA010000009">
    <property type="protein sequence ID" value="CAD6442898.1"/>
    <property type="molecule type" value="Genomic_DNA"/>
</dbReference>
<dbReference type="Pfam" id="PF07061">
    <property type="entry name" value="Swi5"/>
    <property type="match status" value="1"/>
</dbReference>
<feature type="compositionally biased region" description="Polar residues" evidence="4">
    <location>
        <begin position="756"/>
        <end position="767"/>
    </location>
</feature>
<evidence type="ECO:0000256" key="3">
    <source>
        <dbReference type="ARBA" id="ARBA00023204"/>
    </source>
</evidence>
<feature type="compositionally biased region" description="Basic residues" evidence="4">
    <location>
        <begin position="902"/>
        <end position="911"/>
    </location>
</feature>
<feature type="region of interest" description="Disordered" evidence="4">
    <location>
        <begin position="1254"/>
        <end position="1461"/>
    </location>
</feature>
<feature type="compositionally biased region" description="Basic and acidic residues" evidence="4">
    <location>
        <begin position="1049"/>
        <end position="1061"/>
    </location>
</feature>
<sequence>MDGVALEMDLGMEFYEQWDWQRFREAETMELEEEEGSVVQEEVVLKSEEEIVESEENIGGIGRVDEEDASRRIVLPQYDGSADDVRENQEAGSISKNWIDDVYTRSQQIDLPRYDGPAEMAQDAVSISRTGAEDIDVGSPKDHANISTQVVDVALKEESSEAPEQGVVVEDVELDKGDSGITPEKDDDREGDGDGDQGMTLACNGSMYDFLGTENSDEEVVNPGKTVTPQETHRNIPESSTTAIEMTVKSGVTLEADTFEESNNPEEQMNDRMEGQVLAGETHVPEESHNDISSPAKAASKMGFEPLIDKPAGGEINGSGKALNNTSTLKTTCPGMTFEAGTDGNTNAHFEMADHDAESTTSGFLRYEDLRDLEGKPSSMSILDQPSMKFTTQDEFPGNFFPATEETTDANIMNAAYSDNMPALSQGHDFSIANQTSVDDESVQEDVELPPLPRMEAPVQTSQIEIPDSDAITESSQRSPQKLGHVDRTLDSPISNLKDGERRISNYGSREEASDGEAEKIVSSFARECATSSVDSKKYLNEPESMGARSLQNGIDTTVGHGQSIEIAIVDSGKKPKEDSKSENEDKIEMGTCFSQPIPQKKTDKRGRPPGRKKSGIVNGESDIKEPIERKAKLVEVNSDKPLSMEAEDDLTESTPVQEKKKRGRPSGRKVSSLSVGDSVEVIRHSSSAESRPSEPSLSSPASDKRKRGRPSSRKASSLSVDELGAEQEKAIVDAPGSSEAAFIDKADEVTKHSSPEGTPTNDLSPSSPAPEMRKRGRAAVRKVSTLSNVTNDSDDVENSEKEMASMNEDSTHSHLGSRSAGETIPSFPISSMEEHKKIERPSCRRSSGLGPRKEDAEESGGHVGKFNDVMAPNPCDNSDDVEELAINGTMDELAMNSPSPVKRRSGKPVNKKLSDLSPEKGDTEESAKEDLPTAPVVILQDVKMNDLTPNHKSTDEFVTISSSSVKRKRGRPAGRKSSGIETENAEAEELSYKVSSLPHDDVAIQETTLNENLNDDLDNGSPVRPKKKGRPGRKLSQLNPEKSSANETSEKSSEDTDAKDPLNNIMHGSGDDIRSARLADIGSSPVKRKEGGTASQRPSEQNLKKTSVKEKLEGAPDIEAAKAADIGIIAPPDVKQLIDEPPPSANPSSEKRKRGRPGSRKASELDPEKLAANGAARGSPNGVVTEEAEKTDYNGPPSVDSSPEKRRRGRPSNRKSSSLNIGNKNSTETVEATYNSDFITVAEKVLNADINEPATEASLSATSSPEKRKRGRPARSASGFGAGSAQKDSMSGVDTAGKNIPPEIVNSGEEEDEPQDESPPAKKLKPEPRKRVRLSGTKILGVSTEEEKTAEEDVIKAVSTGIEGNENIEVDKKTHDEPPALERKRRGRPAATKARDSSDSDSEILEKERQKSAKSELPCAKSEEPVDDGADEQEEPIVQKKKRGRPTLLKNKGKQGANASESLDEDLIITSNIGSSKGKVSGNQLSTSSNNSSSSQRQDAFLVEMKAMKLSSIQARNANLRIEIAQKREKTQEITQGLEQPAKETVKRHINLLHDYNDIKDVGQGLLGMIADNRGVRVGELYEEFGVGIAD</sequence>
<feature type="region of interest" description="Disordered" evidence="4">
    <location>
        <begin position="1132"/>
        <end position="1231"/>
    </location>
</feature>
<feature type="compositionally biased region" description="Low complexity" evidence="4">
    <location>
        <begin position="1275"/>
        <end position="1286"/>
    </location>
</feature>
<accession>A0A8H2VRH2</accession>
<proteinExistence type="inferred from homology"/>
<dbReference type="PANTHER" id="PTHR28529">
    <property type="entry name" value="DNA REPAIR PROTEIN SWI5 HOMOLOG"/>
    <property type="match status" value="1"/>
</dbReference>
<protein>
    <submittedName>
        <fullName evidence="5">39b5cf8f-4ac4-4b02-a6f9-766553c512cc</fullName>
    </submittedName>
</protein>
<feature type="compositionally biased region" description="Basic and acidic residues" evidence="4">
    <location>
        <begin position="1346"/>
        <end position="1356"/>
    </location>
</feature>
<organism evidence="5 6">
    <name type="scientific">Sclerotinia trifoliorum</name>
    <dbReference type="NCBI Taxonomy" id="28548"/>
    <lineage>
        <taxon>Eukaryota</taxon>
        <taxon>Fungi</taxon>
        <taxon>Dikarya</taxon>
        <taxon>Ascomycota</taxon>
        <taxon>Pezizomycotina</taxon>
        <taxon>Leotiomycetes</taxon>
        <taxon>Helotiales</taxon>
        <taxon>Sclerotiniaceae</taxon>
        <taxon>Sclerotinia</taxon>
    </lineage>
</organism>
<feature type="region of interest" description="Disordered" evidence="4">
    <location>
        <begin position="1475"/>
        <end position="1497"/>
    </location>
</feature>
<name>A0A8H2VRH2_9HELO</name>
<feature type="compositionally biased region" description="Low complexity" evidence="4">
    <location>
        <begin position="686"/>
        <end position="702"/>
    </location>
</feature>
<feature type="compositionally biased region" description="Basic and acidic residues" evidence="4">
    <location>
        <begin position="833"/>
        <end position="843"/>
    </location>
</feature>
<feature type="region of interest" description="Disordered" evidence="4">
    <location>
        <begin position="453"/>
        <end position="519"/>
    </location>
</feature>
<keyword evidence="6" id="KW-1185">Reference proteome</keyword>
<evidence type="ECO:0000256" key="4">
    <source>
        <dbReference type="SAM" id="MobiDB-lite"/>
    </source>
</evidence>
<feature type="compositionally biased region" description="Low complexity" evidence="4">
    <location>
        <begin position="1482"/>
        <end position="1497"/>
    </location>
</feature>
<comment type="caution">
    <text evidence="5">The sequence shown here is derived from an EMBL/GenBank/DDBJ whole genome shotgun (WGS) entry which is preliminary data.</text>
</comment>
<dbReference type="PRINTS" id="PR00929">
    <property type="entry name" value="ATHOOK"/>
</dbReference>
<dbReference type="InterPro" id="IPR010760">
    <property type="entry name" value="DNA-repair_Swi5"/>
</dbReference>
<evidence type="ECO:0000313" key="5">
    <source>
        <dbReference type="EMBL" id="CAD6442898.1"/>
    </source>
</evidence>
<gene>
    <name evidence="5" type="ORF">SCLTRI_LOCUS2690</name>
</gene>
<feature type="compositionally biased region" description="Basic residues" evidence="4">
    <location>
        <begin position="1025"/>
        <end position="1034"/>
    </location>
</feature>
<evidence type="ECO:0000256" key="2">
    <source>
        <dbReference type="ARBA" id="ARBA00022763"/>
    </source>
</evidence>
<dbReference type="InterPro" id="IPR017956">
    <property type="entry name" value="AT_hook_DNA-bd_motif"/>
</dbReference>
<dbReference type="GO" id="GO:0000709">
    <property type="term" value="P:meiotic joint molecule formation"/>
    <property type="evidence" value="ECO:0007669"/>
    <property type="project" value="TreeGrafter"/>
</dbReference>
<feature type="compositionally biased region" description="Basic and acidic residues" evidence="4">
    <location>
        <begin position="913"/>
        <end position="932"/>
    </location>
</feature>
<feature type="compositionally biased region" description="Basic and acidic residues" evidence="4">
    <location>
        <begin position="1108"/>
        <end position="1117"/>
    </location>
</feature>
<feature type="region of interest" description="Disordered" evidence="4">
    <location>
        <begin position="536"/>
        <end position="1117"/>
    </location>
</feature>
<dbReference type="OrthoDB" id="255837at2759"/>
<feature type="compositionally biased region" description="Polar residues" evidence="4">
    <location>
        <begin position="1215"/>
        <end position="1231"/>
    </location>
</feature>
<dbReference type="GO" id="GO:0032798">
    <property type="term" value="C:Swi5-Sfr1 complex"/>
    <property type="evidence" value="ECO:0007669"/>
    <property type="project" value="TreeGrafter"/>
</dbReference>
<keyword evidence="2" id="KW-0227">DNA damage</keyword>
<feature type="region of interest" description="Disordered" evidence="4">
    <location>
        <begin position="156"/>
        <end position="240"/>
    </location>
</feature>